<keyword evidence="4" id="KW-0804">Transcription</keyword>
<evidence type="ECO:0000256" key="1">
    <source>
        <dbReference type="ARBA" id="ARBA00004123"/>
    </source>
</evidence>
<dbReference type="CDD" id="cd00266">
    <property type="entry name" value="MADS_SRF_like"/>
    <property type="match status" value="1"/>
</dbReference>
<proteinExistence type="predicted"/>
<keyword evidence="3 8" id="KW-0238">DNA-binding</keyword>
<dbReference type="FunFam" id="3.40.1810.10:FF:000002">
    <property type="entry name" value="Serum response factor b"/>
    <property type="match status" value="1"/>
</dbReference>
<organism evidence="8 9">
    <name type="scientific">Neohortaea acidophila</name>
    <dbReference type="NCBI Taxonomy" id="245834"/>
    <lineage>
        <taxon>Eukaryota</taxon>
        <taxon>Fungi</taxon>
        <taxon>Dikarya</taxon>
        <taxon>Ascomycota</taxon>
        <taxon>Pezizomycotina</taxon>
        <taxon>Dothideomycetes</taxon>
        <taxon>Dothideomycetidae</taxon>
        <taxon>Mycosphaerellales</taxon>
        <taxon>Teratosphaeriaceae</taxon>
        <taxon>Neohortaea</taxon>
    </lineage>
</organism>
<dbReference type="SUPFAM" id="SSF55455">
    <property type="entry name" value="SRF-like"/>
    <property type="match status" value="1"/>
</dbReference>
<evidence type="ECO:0000256" key="6">
    <source>
        <dbReference type="SAM" id="MobiDB-lite"/>
    </source>
</evidence>
<dbReference type="GO" id="GO:0000981">
    <property type="term" value="F:DNA-binding transcription factor activity, RNA polymerase II-specific"/>
    <property type="evidence" value="ECO:0007669"/>
    <property type="project" value="InterPro"/>
</dbReference>
<comment type="subcellular location">
    <subcellularLocation>
        <location evidence="1">Nucleus</location>
    </subcellularLocation>
</comment>
<feature type="region of interest" description="Disordered" evidence="6">
    <location>
        <begin position="136"/>
        <end position="214"/>
    </location>
</feature>
<dbReference type="SMART" id="SM00432">
    <property type="entry name" value="MADS"/>
    <property type="match status" value="1"/>
</dbReference>
<evidence type="ECO:0000313" key="9">
    <source>
        <dbReference type="Proteomes" id="UP000799767"/>
    </source>
</evidence>
<evidence type="ECO:0000256" key="2">
    <source>
        <dbReference type="ARBA" id="ARBA00023015"/>
    </source>
</evidence>
<dbReference type="GO" id="GO:0000987">
    <property type="term" value="F:cis-regulatory region sequence-specific DNA binding"/>
    <property type="evidence" value="ECO:0007669"/>
    <property type="project" value="InterPro"/>
</dbReference>
<dbReference type="InterPro" id="IPR036879">
    <property type="entry name" value="TF_MADSbox_sf"/>
</dbReference>
<dbReference type="GO" id="GO:0005634">
    <property type="term" value="C:nucleus"/>
    <property type="evidence" value="ECO:0007669"/>
    <property type="project" value="UniProtKB-SubCell"/>
</dbReference>
<accession>A0A6A6PIQ3</accession>
<name>A0A6A6PIQ3_9PEZI</name>
<dbReference type="Gene3D" id="3.40.1810.10">
    <property type="entry name" value="Transcription factor, MADS-box"/>
    <property type="match status" value="1"/>
</dbReference>
<dbReference type="AlphaFoldDB" id="A0A6A6PIQ3"/>
<keyword evidence="5" id="KW-0539">Nucleus</keyword>
<evidence type="ECO:0000256" key="3">
    <source>
        <dbReference type="ARBA" id="ARBA00023125"/>
    </source>
</evidence>
<protein>
    <submittedName>
        <fullName evidence="8">SRF-type transcription factor (DNA-binding and dimerization domain)-domain-containing protein</fullName>
    </submittedName>
</protein>
<dbReference type="PRINTS" id="PR00404">
    <property type="entry name" value="MADSDOMAIN"/>
</dbReference>
<dbReference type="GO" id="GO:0045944">
    <property type="term" value="P:positive regulation of transcription by RNA polymerase II"/>
    <property type="evidence" value="ECO:0007669"/>
    <property type="project" value="InterPro"/>
</dbReference>
<feature type="compositionally biased region" description="Low complexity" evidence="6">
    <location>
        <begin position="184"/>
        <end position="199"/>
    </location>
</feature>
<dbReference type="PROSITE" id="PS50066">
    <property type="entry name" value="MADS_BOX_2"/>
    <property type="match status" value="1"/>
</dbReference>
<dbReference type="InterPro" id="IPR033897">
    <property type="entry name" value="SRF-like_MADS-box"/>
</dbReference>
<evidence type="ECO:0000313" key="8">
    <source>
        <dbReference type="EMBL" id="KAF2479594.1"/>
    </source>
</evidence>
<dbReference type="Proteomes" id="UP000799767">
    <property type="component" value="Unassembled WGS sequence"/>
</dbReference>
<dbReference type="GO" id="GO:0046983">
    <property type="term" value="F:protein dimerization activity"/>
    <property type="evidence" value="ECO:0007669"/>
    <property type="project" value="InterPro"/>
</dbReference>
<dbReference type="InterPro" id="IPR002100">
    <property type="entry name" value="TF_MADSbox"/>
</dbReference>
<dbReference type="EMBL" id="MU001641">
    <property type="protein sequence ID" value="KAF2479594.1"/>
    <property type="molecule type" value="Genomic_DNA"/>
</dbReference>
<dbReference type="PROSITE" id="PS00350">
    <property type="entry name" value="MADS_BOX_1"/>
    <property type="match status" value="1"/>
</dbReference>
<feature type="region of interest" description="Disordered" evidence="6">
    <location>
        <begin position="1"/>
        <end position="54"/>
    </location>
</feature>
<dbReference type="OrthoDB" id="2284405at2759"/>
<dbReference type="RefSeq" id="XP_033586164.1">
    <property type="nucleotide sequence ID" value="XM_033738159.1"/>
</dbReference>
<feature type="compositionally biased region" description="Low complexity" evidence="6">
    <location>
        <begin position="155"/>
        <end position="170"/>
    </location>
</feature>
<evidence type="ECO:0000259" key="7">
    <source>
        <dbReference type="PROSITE" id="PS50066"/>
    </source>
</evidence>
<evidence type="ECO:0000256" key="4">
    <source>
        <dbReference type="ARBA" id="ARBA00023163"/>
    </source>
</evidence>
<evidence type="ECO:0000256" key="5">
    <source>
        <dbReference type="ARBA" id="ARBA00023242"/>
    </source>
</evidence>
<dbReference type="Pfam" id="PF00319">
    <property type="entry name" value="SRF-TF"/>
    <property type="match status" value="1"/>
</dbReference>
<dbReference type="PANTHER" id="PTHR48019">
    <property type="entry name" value="SERUM RESPONSE FACTOR HOMOLOG"/>
    <property type="match status" value="1"/>
</dbReference>
<sequence>MRSAEIISHDPNADQEHDDLENGGAVESRGTKRQRQSNAADDDDDDDDKPGRERRKIEIKFIQDKSRRHITFSKRKAGIMKKAYELSVLTGTQVLLLVVSETGLVYTFTTPKLQPLVTKPEGKNLIQACLNAPEPADANGIDGESNVESPEDSHAAPPAIPQAMPQAAMPNSSVPGPYMTADHQQAIQYQRYLQTQQAQGGYPMPPQQGMHQQR</sequence>
<gene>
    <name evidence="8" type="ORF">BDY17DRAFT_349122</name>
</gene>
<keyword evidence="9" id="KW-1185">Reference proteome</keyword>
<keyword evidence="2" id="KW-0805">Transcription regulation</keyword>
<dbReference type="GeneID" id="54479161"/>
<feature type="domain" description="MADS-box" evidence="7">
    <location>
        <begin position="52"/>
        <end position="112"/>
    </location>
</feature>
<reference evidence="8" key="1">
    <citation type="journal article" date="2020" name="Stud. Mycol.">
        <title>101 Dothideomycetes genomes: a test case for predicting lifestyles and emergence of pathogens.</title>
        <authorList>
            <person name="Haridas S."/>
            <person name="Albert R."/>
            <person name="Binder M."/>
            <person name="Bloem J."/>
            <person name="Labutti K."/>
            <person name="Salamov A."/>
            <person name="Andreopoulos B."/>
            <person name="Baker S."/>
            <person name="Barry K."/>
            <person name="Bills G."/>
            <person name="Bluhm B."/>
            <person name="Cannon C."/>
            <person name="Castanera R."/>
            <person name="Culley D."/>
            <person name="Daum C."/>
            <person name="Ezra D."/>
            <person name="Gonzalez J."/>
            <person name="Henrissat B."/>
            <person name="Kuo A."/>
            <person name="Liang C."/>
            <person name="Lipzen A."/>
            <person name="Lutzoni F."/>
            <person name="Magnuson J."/>
            <person name="Mondo S."/>
            <person name="Nolan M."/>
            <person name="Ohm R."/>
            <person name="Pangilinan J."/>
            <person name="Park H.-J."/>
            <person name="Ramirez L."/>
            <person name="Alfaro M."/>
            <person name="Sun H."/>
            <person name="Tritt A."/>
            <person name="Yoshinaga Y."/>
            <person name="Zwiers L.-H."/>
            <person name="Turgeon B."/>
            <person name="Goodwin S."/>
            <person name="Spatafora J."/>
            <person name="Crous P."/>
            <person name="Grigoriev I."/>
        </authorList>
    </citation>
    <scope>NUCLEOTIDE SEQUENCE</scope>
    <source>
        <strain evidence="8">CBS 113389</strain>
    </source>
</reference>
<dbReference type="InterPro" id="IPR050142">
    <property type="entry name" value="MADS-box/MEF2_TF"/>
</dbReference>